<dbReference type="EMBL" id="WTYX01000002">
    <property type="protein sequence ID" value="MXO91850.1"/>
    <property type="molecule type" value="Genomic_DNA"/>
</dbReference>
<comment type="caution">
    <text evidence="1">The sequence shown here is derived from an EMBL/GenBank/DDBJ whole genome shotgun (WGS) entry which is preliminary data.</text>
</comment>
<organism evidence="1 2">
    <name type="scientific">Pontixanthobacter aquaemixtae</name>
    <dbReference type="NCBI Taxonomy" id="1958940"/>
    <lineage>
        <taxon>Bacteria</taxon>
        <taxon>Pseudomonadati</taxon>
        <taxon>Pseudomonadota</taxon>
        <taxon>Alphaproteobacteria</taxon>
        <taxon>Sphingomonadales</taxon>
        <taxon>Erythrobacteraceae</taxon>
        <taxon>Pontixanthobacter</taxon>
    </lineage>
</organism>
<sequence>MTIKPSKPGASFAWRWHYGLRTLKSAYQTSRAATDEERRSIDRRAEEYQKRVDRGEASWDECDEEGNLVYSHGEHLGDEMHDVLNVLTLVKLAFVISLHHYVEQRLAPRLPRKPNGETRYDPQAAYAWLKDFGWEVKDKQLEELRLAANCAKHSEGKSARELFDLRPDMFDTDKIGMGFDPGYDSLKLTDAHIDVFFEAVKDSVPDNLGLAF</sequence>
<reference evidence="1 2" key="1">
    <citation type="submission" date="2019-12" db="EMBL/GenBank/DDBJ databases">
        <title>Genomic-based taxomic classification of the family Erythrobacteraceae.</title>
        <authorList>
            <person name="Xu L."/>
        </authorList>
    </citation>
    <scope>NUCLEOTIDE SEQUENCE [LARGE SCALE GENOMIC DNA]</scope>
    <source>
        <strain evidence="1 2">KCTC 52763</strain>
    </source>
</reference>
<dbReference type="OrthoDB" id="7595657at2"/>
<dbReference type="RefSeq" id="WP_160605666.1">
    <property type="nucleotide sequence ID" value="NZ_WTYX01000002.1"/>
</dbReference>
<name>A0A844ZXD8_9SPHN</name>
<evidence type="ECO:0000313" key="2">
    <source>
        <dbReference type="Proteomes" id="UP000442714"/>
    </source>
</evidence>
<proteinExistence type="predicted"/>
<accession>A0A844ZXD8</accession>
<keyword evidence="2" id="KW-1185">Reference proteome</keyword>
<protein>
    <submittedName>
        <fullName evidence="1">Uncharacterized protein</fullName>
    </submittedName>
</protein>
<dbReference type="AlphaFoldDB" id="A0A844ZXD8"/>
<gene>
    <name evidence="1" type="ORF">GRI41_13525</name>
</gene>
<evidence type="ECO:0000313" key="1">
    <source>
        <dbReference type="EMBL" id="MXO91850.1"/>
    </source>
</evidence>
<dbReference type="Proteomes" id="UP000442714">
    <property type="component" value="Unassembled WGS sequence"/>
</dbReference>